<evidence type="ECO:0000313" key="2">
    <source>
        <dbReference type="EMBL" id="KAF2269583.1"/>
    </source>
</evidence>
<feature type="region of interest" description="Disordered" evidence="1">
    <location>
        <begin position="396"/>
        <end position="471"/>
    </location>
</feature>
<reference evidence="3" key="1">
    <citation type="journal article" date="2020" name="Stud. Mycol.">
        <title>101 Dothideomycetes genomes: A test case for predicting lifestyles and emergence of pathogens.</title>
        <authorList>
            <person name="Haridas S."/>
            <person name="Albert R."/>
            <person name="Binder M."/>
            <person name="Bloem J."/>
            <person name="LaButti K."/>
            <person name="Salamov A."/>
            <person name="Andreopoulos B."/>
            <person name="Baker S."/>
            <person name="Barry K."/>
            <person name="Bills G."/>
            <person name="Bluhm B."/>
            <person name="Cannon C."/>
            <person name="Castanera R."/>
            <person name="Culley D."/>
            <person name="Daum C."/>
            <person name="Ezra D."/>
            <person name="Gonzalez J."/>
            <person name="Henrissat B."/>
            <person name="Kuo A."/>
            <person name="Liang C."/>
            <person name="Lipzen A."/>
            <person name="Lutzoni F."/>
            <person name="Magnuson J."/>
            <person name="Mondo S."/>
            <person name="Nolan M."/>
            <person name="Ohm R."/>
            <person name="Pangilinan J."/>
            <person name="Park H.-J."/>
            <person name="Ramirez L."/>
            <person name="Alfaro M."/>
            <person name="Sun H."/>
            <person name="Tritt A."/>
            <person name="Yoshinaga Y."/>
            <person name="Zwiers L.-H."/>
            <person name="Turgeon B."/>
            <person name="Goodwin S."/>
            <person name="Spatafora J."/>
            <person name="Crous P."/>
            <person name="Grigoriev I."/>
        </authorList>
    </citation>
    <scope>NUCLEOTIDE SEQUENCE [LARGE SCALE GENOMIC DNA]</scope>
    <source>
        <strain evidence="3">CBS 304.66</strain>
    </source>
</reference>
<protein>
    <submittedName>
        <fullName evidence="2">Uncharacterized protein</fullName>
    </submittedName>
</protein>
<dbReference type="OrthoDB" id="5330058at2759"/>
<sequence>MDKMDEPASPFAAHDKTNPHGNHTHPSPADVTFTTHVLDLFNADLSLDLRGLPGSDHVKDSDVYCPEVRRSKRSSRRTFDHLDVVSCWKNLSPKQTAEIREWEVVFKLALEDMVLDVLLGAFVAQLRESNERINEKSVIPEFSRFITKINRRIDIDVPRLVYDMLDEFYERQVTSKYDWFVSSGNLPGEVYKFLQTRDCFFDGFPLPSIEVDFILEQDRYRLSVIGNVKWGPPEIEFQDLPASLCPGEEYRVMPLYRDPDLGSSLGPRFISAPAQTVFYVKSAMIPLAWDGRAGAFRAIVPNPQRRMDPITRQRGILLEQGNDIQEENFVQGTTSTFQAGIVRYFPGNVRFEQTTRYSIELNIDLRARINTSTPRFSVPICEQEFPLIRVENVNDTEKAPKRSGSPCLEPFLEASRPGPQARTSSWLPSYSSTPASKCRRADSSNGQLENRKDGRTDGLRSPSPIKSDEPCILLGWDNSQSSSFDDDAAEGWRPHISRYNNWHPDHADNDEMQLEKHWFTHGINKCDKRLRSQGSCQTQYDSPKANCEPSSEERVKTAADILQYDDLPAPREEATYAAPQTHEKIDCLDSLRDHFFRDRSTTLLGNTQTTEPLSMLRIGAEDDSKMASRQHNVPQKRKAAERARTTAIKEAPSPVEIQSFPLGKIDDLNLELAAKRQRVGTRIDSGIGLLEPEVILSDDDHEITIGLGITTGSLGEAISSSPTRNWRTGWYKKLKDGRSEACKPRETSQASPKRLPAYKRAILPRRKGSLNTAFGSTENSSVSSANNSPVLENGPAMFKEVEGAKASPAPGAKEDAQPSDKSPELSEGPRKEDNIKPLVLDQEAIRQNYKEFLKKKEEDSQAKGVDDERKAMESILQADSSEDMDTSGSWNTEDDSRSSRTEIPGSNYSALLD</sequence>
<feature type="compositionally biased region" description="Low complexity" evidence="1">
    <location>
        <begin position="776"/>
        <end position="788"/>
    </location>
</feature>
<name>A0A9P4NAE9_9PLEO</name>
<feature type="compositionally biased region" description="Basic and acidic residues" evidence="1">
    <location>
        <begin position="449"/>
        <end position="458"/>
    </location>
</feature>
<dbReference type="Proteomes" id="UP000800093">
    <property type="component" value="Unassembled WGS sequence"/>
</dbReference>
<proteinExistence type="predicted"/>
<feature type="compositionally biased region" description="Basic and acidic residues" evidence="1">
    <location>
        <begin position="735"/>
        <end position="746"/>
    </location>
</feature>
<feature type="region of interest" description="Disordered" evidence="1">
    <location>
        <begin position="735"/>
        <end position="913"/>
    </location>
</feature>
<dbReference type="AlphaFoldDB" id="A0A9P4NAE9"/>
<dbReference type="EMBL" id="ML986582">
    <property type="protein sequence ID" value="KAF2269583.1"/>
    <property type="molecule type" value="Genomic_DNA"/>
</dbReference>
<organism evidence="2 3">
    <name type="scientific">Lojkania enalia</name>
    <dbReference type="NCBI Taxonomy" id="147567"/>
    <lineage>
        <taxon>Eukaryota</taxon>
        <taxon>Fungi</taxon>
        <taxon>Dikarya</taxon>
        <taxon>Ascomycota</taxon>
        <taxon>Pezizomycotina</taxon>
        <taxon>Dothideomycetes</taxon>
        <taxon>Pleosporomycetidae</taxon>
        <taxon>Pleosporales</taxon>
        <taxon>Pleosporales incertae sedis</taxon>
        <taxon>Lojkania</taxon>
    </lineage>
</organism>
<feature type="compositionally biased region" description="Polar residues" evidence="1">
    <location>
        <begin position="421"/>
        <end position="435"/>
    </location>
</feature>
<accession>A0A9P4NAE9</accession>
<evidence type="ECO:0000256" key="1">
    <source>
        <dbReference type="SAM" id="MobiDB-lite"/>
    </source>
</evidence>
<comment type="caution">
    <text evidence="2">The sequence shown here is derived from an EMBL/GenBank/DDBJ whole genome shotgun (WGS) entry which is preliminary data.</text>
</comment>
<feature type="compositionally biased region" description="Basic and acidic residues" evidence="1">
    <location>
        <begin position="848"/>
        <end position="872"/>
    </location>
</feature>
<feature type="region of interest" description="Disordered" evidence="1">
    <location>
        <begin position="1"/>
        <end position="29"/>
    </location>
</feature>
<evidence type="ECO:0000313" key="3">
    <source>
        <dbReference type="Proteomes" id="UP000800093"/>
    </source>
</evidence>
<feature type="compositionally biased region" description="Polar residues" evidence="1">
    <location>
        <begin position="904"/>
        <end position="913"/>
    </location>
</feature>
<gene>
    <name evidence="2" type="ORF">CC78DRAFT_282832</name>
</gene>
<keyword evidence="3" id="KW-1185">Reference proteome</keyword>
<feature type="compositionally biased region" description="Basic and acidic residues" evidence="1">
    <location>
        <begin position="812"/>
        <end position="835"/>
    </location>
</feature>